<evidence type="ECO:0000313" key="1">
    <source>
        <dbReference type="EMBL" id="KAJ5732784.1"/>
    </source>
</evidence>
<proteinExistence type="predicted"/>
<accession>A0AAD6MYL6</accession>
<dbReference type="EMBL" id="JAQJAN010000004">
    <property type="protein sequence ID" value="KAJ5732784.1"/>
    <property type="molecule type" value="Genomic_DNA"/>
</dbReference>
<dbReference type="Proteomes" id="UP001215712">
    <property type="component" value="Unassembled WGS sequence"/>
</dbReference>
<reference evidence="1" key="2">
    <citation type="submission" date="2023-01" db="EMBL/GenBank/DDBJ databases">
        <authorList>
            <person name="Petersen C."/>
        </authorList>
    </citation>
    <scope>NUCLEOTIDE SEQUENCE</scope>
    <source>
        <strain evidence="1">IBT 17514</strain>
    </source>
</reference>
<comment type="caution">
    <text evidence="1">The sequence shown here is derived from an EMBL/GenBank/DDBJ whole genome shotgun (WGS) entry which is preliminary data.</text>
</comment>
<dbReference type="AlphaFoldDB" id="A0AAD6MYL6"/>
<name>A0AAD6MYL6_9EURO</name>
<evidence type="ECO:0000313" key="2">
    <source>
        <dbReference type="Proteomes" id="UP001215712"/>
    </source>
</evidence>
<reference evidence="1" key="1">
    <citation type="journal article" date="2023" name="IMA Fungus">
        <title>Comparative genomic study of the Penicillium genus elucidates a diverse pangenome and 15 lateral gene transfer events.</title>
        <authorList>
            <person name="Petersen C."/>
            <person name="Sorensen T."/>
            <person name="Nielsen M.R."/>
            <person name="Sondergaard T.E."/>
            <person name="Sorensen J.L."/>
            <person name="Fitzpatrick D.A."/>
            <person name="Frisvad J.C."/>
            <person name="Nielsen K.L."/>
        </authorList>
    </citation>
    <scope>NUCLEOTIDE SEQUENCE</scope>
    <source>
        <strain evidence="1">IBT 17514</strain>
    </source>
</reference>
<keyword evidence="2" id="KW-1185">Reference proteome</keyword>
<protein>
    <submittedName>
        <fullName evidence="1">Uncharacterized protein</fullName>
    </submittedName>
</protein>
<gene>
    <name evidence="1" type="ORF">N7493_004265</name>
</gene>
<sequence>MALAYHNLATGSSRRPAMANGAFQIRLTHDAIPLTNVVPSFPSIDSLEKYVGVWLNQEITTYADNQPPTTIIYLTDFLPIENNLQMDLINDFISDIETALDVETEKISLADTWQASPPQGVADVSVHEYLKDVKTNITKSLDRIHVNPTTRFRWDLAKDISTETHEGTMRGLEVYKEWLLEHILQIQKRNALVIFPITGQEVDYRETPPPIPKFLFSEINNKTVGELKYQSRISGSEEHLPVVVSALGKSGSDMALIDAIKKVLKHSGRPTEIRTGRRMFQ</sequence>
<organism evidence="1 2">
    <name type="scientific">Penicillium malachiteum</name>
    <dbReference type="NCBI Taxonomy" id="1324776"/>
    <lineage>
        <taxon>Eukaryota</taxon>
        <taxon>Fungi</taxon>
        <taxon>Dikarya</taxon>
        <taxon>Ascomycota</taxon>
        <taxon>Pezizomycotina</taxon>
        <taxon>Eurotiomycetes</taxon>
        <taxon>Eurotiomycetidae</taxon>
        <taxon>Eurotiales</taxon>
        <taxon>Aspergillaceae</taxon>
        <taxon>Penicillium</taxon>
    </lineage>
</organism>
<dbReference type="SUPFAM" id="SSF75304">
    <property type="entry name" value="Amidase signature (AS) enzymes"/>
    <property type="match status" value="1"/>
</dbReference>
<dbReference type="Gene3D" id="3.90.1300.10">
    <property type="entry name" value="Amidase signature (AS) domain"/>
    <property type="match status" value="1"/>
</dbReference>
<dbReference type="InterPro" id="IPR036928">
    <property type="entry name" value="AS_sf"/>
</dbReference>